<dbReference type="EMBL" id="BHZD01000001">
    <property type="protein sequence ID" value="GCD41755.1"/>
    <property type="molecule type" value="Genomic_DNA"/>
</dbReference>
<name>A0A401VXI8_STREY</name>
<sequence>MSMISLPEPPAPHAAVVFDCDGLLVNTQGAWDRAYEALFAHYGRRLARADRHGLVGLQLVPLGHRLADLLGHPAEPHILGQQLYELVQTNLGAGHAPMPGAVDLVYALAGTRPLAVASNTPAPIVRAYLEAHFDLAAFDAIRGSDTVARPKPAPDLYLDACAAISTDPHRTIAFEDSPTGAAAALAAGLYLIAVPSSPDLHFEAHLRIPDLTAPELWDHLGVEARRSRTA</sequence>
<evidence type="ECO:0000313" key="1">
    <source>
        <dbReference type="EMBL" id="GCD41755.1"/>
    </source>
</evidence>
<evidence type="ECO:0000313" key="2">
    <source>
        <dbReference type="Proteomes" id="UP000286746"/>
    </source>
</evidence>
<protein>
    <submittedName>
        <fullName evidence="1">Haloacid dehalogenase</fullName>
    </submittedName>
</protein>
<dbReference type="Proteomes" id="UP000286746">
    <property type="component" value="Unassembled WGS sequence"/>
</dbReference>
<dbReference type="PANTHER" id="PTHR18901">
    <property type="entry name" value="2-DEOXYGLUCOSE-6-PHOSPHATE PHOSPHATASE 2"/>
    <property type="match status" value="1"/>
</dbReference>
<dbReference type="Gene3D" id="3.40.50.1000">
    <property type="entry name" value="HAD superfamily/HAD-like"/>
    <property type="match status" value="1"/>
</dbReference>
<dbReference type="InterPro" id="IPR036412">
    <property type="entry name" value="HAD-like_sf"/>
</dbReference>
<dbReference type="CDD" id="cd07505">
    <property type="entry name" value="HAD_BPGM-like"/>
    <property type="match status" value="1"/>
</dbReference>
<dbReference type="Pfam" id="PF00702">
    <property type="entry name" value="Hydrolase"/>
    <property type="match status" value="1"/>
</dbReference>
<dbReference type="SFLD" id="SFLDG01129">
    <property type="entry name" value="C1.5:_HAD__Beta-PGM__Phosphata"/>
    <property type="match status" value="1"/>
</dbReference>
<organism evidence="1 2">
    <name type="scientific">Streptomyces paromomycinus</name>
    <name type="common">Streptomyces rimosus subsp. paromomycinus</name>
    <dbReference type="NCBI Taxonomy" id="92743"/>
    <lineage>
        <taxon>Bacteria</taxon>
        <taxon>Bacillati</taxon>
        <taxon>Actinomycetota</taxon>
        <taxon>Actinomycetes</taxon>
        <taxon>Kitasatosporales</taxon>
        <taxon>Streptomycetaceae</taxon>
        <taxon>Streptomyces</taxon>
    </lineage>
</organism>
<dbReference type="InterPro" id="IPR023214">
    <property type="entry name" value="HAD_sf"/>
</dbReference>
<dbReference type="RefSeq" id="WP_125052915.1">
    <property type="nucleotide sequence ID" value="NZ_BHZD01000001.1"/>
</dbReference>
<dbReference type="PANTHER" id="PTHR18901:SF38">
    <property type="entry name" value="PSEUDOURIDINE-5'-PHOSPHATASE"/>
    <property type="match status" value="1"/>
</dbReference>
<dbReference type="NCBIfam" id="TIGR01509">
    <property type="entry name" value="HAD-SF-IA-v3"/>
    <property type="match status" value="1"/>
</dbReference>
<reference evidence="1 2" key="1">
    <citation type="submission" date="2018-11" db="EMBL/GenBank/DDBJ databases">
        <title>Whole genome sequence of Streptomyces paromomycinus NBRC 15454(T).</title>
        <authorList>
            <person name="Komaki H."/>
            <person name="Tamura T."/>
        </authorList>
    </citation>
    <scope>NUCLEOTIDE SEQUENCE [LARGE SCALE GENOMIC DNA]</scope>
    <source>
        <strain evidence="1 2">NBRC 15454</strain>
    </source>
</reference>
<dbReference type="InterPro" id="IPR023198">
    <property type="entry name" value="PGP-like_dom2"/>
</dbReference>
<dbReference type="Gene3D" id="1.10.150.240">
    <property type="entry name" value="Putative phosphatase, domain 2"/>
    <property type="match status" value="1"/>
</dbReference>
<keyword evidence="2" id="KW-1185">Reference proteome</keyword>
<proteinExistence type="predicted"/>
<accession>A0A401VXI8</accession>
<gene>
    <name evidence="1" type="ORF">GKJPGBOP_01412</name>
</gene>
<dbReference type="SFLD" id="SFLDS00003">
    <property type="entry name" value="Haloacid_Dehalogenase"/>
    <property type="match status" value="1"/>
</dbReference>
<comment type="caution">
    <text evidence="1">The sequence shown here is derived from an EMBL/GenBank/DDBJ whole genome shotgun (WGS) entry which is preliminary data.</text>
</comment>
<dbReference type="InterPro" id="IPR006439">
    <property type="entry name" value="HAD-SF_hydro_IA"/>
</dbReference>
<dbReference type="AlphaFoldDB" id="A0A401VXI8"/>
<dbReference type="SUPFAM" id="SSF56784">
    <property type="entry name" value="HAD-like"/>
    <property type="match status" value="1"/>
</dbReference>